<keyword evidence="4" id="KW-1185">Reference proteome</keyword>
<keyword evidence="1" id="KW-1133">Transmembrane helix</keyword>
<feature type="domain" description="CHAT" evidence="2">
    <location>
        <begin position="592"/>
        <end position="837"/>
    </location>
</feature>
<dbReference type="SMART" id="SM00028">
    <property type="entry name" value="TPR"/>
    <property type="match status" value="5"/>
</dbReference>
<sequence>MPYPQEEDDLLAIEIYKQVLAEVPDSAQARAFVRASENLGSLLLLYNQQQEAANSYRKAINYAKVFGLADSSVYNSNLFLGEVLFRMSRLDSAILHLKEAERIQQNLGASALPERLFNALGVYYFETGNYLQSITYFTQAETYLEGGDPDYIQYARYSFLSNKASALYHLKEYDSARSIYFQLLDWNINTNQIRINLANTFLKENRGEEALTVLSQIQNPGEGNQLSFLNLMAKAYLQTNALKKADSLLVLTEQTLDSLGIPQKNYQRGIYFQNKGNYYRLLNQEKEALNYFHQAVVELHPEFSSEDYFSNPSDLSLGMASISLFENLVAKAETAWLIFQKEEDQSYYSLGKDTYQVAFSLADYLSSNFDNDEARIFLGDQVIEAYKNAIANLFTFYSKSAEIEYKNQAFILAEQSKSSALRLGVLENKLKENSGVPRELLATEKELQQRLAINYRKQYESQDPSEIEGLKEEFNGLQIELSRTRDKIKTFYPQAAIRTEIKLESIQEQLPDEAILFSIFEGNDQLNLFVLDESGLDWHMIPWGETERKSIQDWKNKLRTWRAGLPYKRPEILSELSESFFLDIEWERKSVLMIIPHGVFSGVSFDESPVEDEFLIQKIPIIYQFTALQIRKMGRTDWEGDELFSFAPFSDAQVGIENLPALPGSQIEIDNLPGKKYFGKDADKSTFLKDAGQSRYIHLATHAIASGEQSEASFIAFYPSGDFRLFDSELSYQPLDKVELVFLSACETASGRFSESEGLVSLARSFAMSGVEQLVSTLWLTEDQVAAYLSQKFYEELEGGKTYAEALQLAKLELLNDPQMAQFAETPYWSNFILLGQIQSVSQQDRLLRFILYFAVFLLIAGLAYGIAIRFFRK</sequence>
<proteinExistence type="predicted"/>
<accession>A0ABT2G1U2</accession>
<keyword evidence="1" id="KW-0472">Membrane</keyword>
<dbReference type="InterPro" id="IPR024983">
    <property type="entry name" value="CHAT_dom"/>
</dbReference>
<dbReference type="Gene3D" id="1.25.40.10">
    <property type="entry name" value="Tetratricopeptide repeat domain"/>
    <property type="match status" value="2"/>
</dbReference>
<dbReference type="PANTHER" id="PTHR10098">
    <property type="entry name" value="RAPSYN-RELATED"/>
    <property type="match status" value="1"/>
</dbReference>
<dbReference type="InterPro" id="IPR011990">
    <property type="entry name" value="TPR-like_helical_dom_sf"/>
</dbReference>
<dbReference type="InterPro" id="IPR019734">
    <property type="entry name" value="TPR_rpt"/>
</dbReference>
<dbReference type="RefSeq" id="WP_259412915.1">
    <property type="nucleotide sequence ID" value="NZ_JANWGH010000001.1"/>
</dbReference>
<dbReference type="Pfam" id="PF12770">
    <property type="entry name" value="CHAT"/>
    <property type="match status" value="1"/>
</dbReference>
<dbReference type="PANTHER" id="PTHR10098:SF112">
    <property type="entry name" value="SLR0380 PROTEIN"/>
    <property type="match status" value="1"/>
</dbReference>
<evidence type="ECO:0000313" key="3">
    <source>
        <dbReference type="EMBL" id="MCS5489238.1"/>
    </source>
</evidence>
<keyword evidence="1" id="KW-0812">Transmembrane</keyword>
<evidence type="ECO:0000313" key="4">
    <source>
        <dbReference type="Proteomes" id="UP001206788"/>
    </source>
</evidence>
<dbReference type="Proteomes" id="UP001206788">
    <property type="component" value="Unassembled WGS sequence"/>
</dbReference>
<evidence type="ECO:0000256" key="1">
    <source>
        <dbReference type="SAM" id="Phobius"/>
    </source>
</evidence>
<feature type="transmembrane region" description="Helical" evidence="1">
    <location>
        <begin position="850"/>
        <end position="872"/>
    </location>
</feature>
<dbReference type="SUPFAM" id="SSF48452">
    <property type="entry name" value="TPR-like"/>
    <property type="match status" value="2"/>
</dbReference>
<evidence type="ECO:0000259" key="2">
    <source>
        <dbReference type="Pfam" id="PF12770"/>
    </source>
</evidence>
<gene>
    <name evidence="3" type="ORF">NY014_02285</name>
</gene>
<dbReference type="EMBL" id="JANWGH010000001">
    <property type="protein sequence ID" value="MCS5489238.1"/>
    <property type="molecule type" value="Genomic_DNA"/>
</dbReference>
<comment type="caution">
    <text evidence="3">The sequence shown here is derived from an EMBL/GenBank/DDBJ whole genome shotgun (WGS) entry which is preliminary data.</text>
</comment>
<name>A0ABT2G1U2_9BACT</name>
<organism evidence="3 4">
    <name type="scientific">Algoriphagus limi</name>
    <dbReference type="NCBI Taxonomy" id="2975273"/>
    <lineage>
        <taxon>Bacteria</taxon>
        <taxon>Pseudomonadati</taxon>
        <taxon>Bacteroidota</taxon>
        <taxon>Cytophagia</taxon>
        <taxon>Cytophagales</taxon>
        <taxon>Cyclobacteriaceae</taxon>
        <taxon>Algoriphagus</taxon>
    </lineage>
</organism>
<protein>
    <submittedName>
        <fullName evidence="3">CHAT domain-containing protein</fullName>
    </submittedName>
</protein>
<reference evidence="3 4" key="1">
    <citation type="submission" date="2022-08" db="EMBL/GenBank/DDBJ databases">
        <title>Algoriphagus sp. CAU 1643 isolated from mud.</title>
        <authorList>
            <person name="Kim W."/>
        </authorList>
    </citation>
    <scope>NUCLEOTIDE SEQUENCE [LARGE SCALE GENOMIC DNA]</scope>
    <source>
        <strain evidence="3 4">CAU 1643</strain>
    </source>
</reference>